<dbReference type="EMBL" id="JACJSI010000121">
    <property type="protein sequence ID" value="MBD2533905.1"/>
    <property type="molecule type" value="Genomic_DNA"/>
</dbReference>
<accession>A0ABR8DX61</accession>
<evidence type="ECO:0000259" key="4">
    <source>
        <dbReference type="Pfam" id="PF13154"/>
    </source>
</evidence>
<comment type="caution">
    <text evidence="5">The sequence shown here is derived from an EMBL/GenBank/DDBJ whole genome shotgun (WGS) entry which is preliminary data.</text>
</comment>
<sequence>MAYAIARLKKLKRGNISGSASHTARERETPNADPTQKNIRFIGSLDPEERLEDLVLAKIGEHEQKRKIRTDGVYCVELLLSASPSYFRPNCPTQAGYYEPQKLDEWLEATHQWLADEYGSRIVRAELHLDEATPHIHAYFVPLDDDGQLRCNHFFDGRQKIHEFQDSYYQTMRLIGLERGIKGSKAQHQDIKDFYRIVEEGRDLEVDELSAAQLKAKAADRDRANQRKQEMEATAKALSFENDQLRRRIEQLEQDNQQLRKLTEWSTDLALDNIAWELGLWRKGNEWIGGNHIINIDNIDGSKFSDLAPGSHFEGNDAIGLVKHVNQCNQVQAIAWLGERFGEVGAKRAASAHAQKVAVDIIQTQPVPQFTPPIEDKKQWQQVEHYLTQKRGILSDCVQMLHNQGLVYADSKANVVFVMRDLNGKTKGAFLEGTANAFSGYELGTVRRDSWFYFTLGKKPNEQTSTVVLSDSPIDTISVAMLEYLFKGIPENRTVYMAADDTSNLPVERLRNVAHVKVAFTQSTAARVVKELPPHSTQLKCESGNCNTQLINFSHQLQQRYSQQKHEELEL</sequence>
<feature type="domain" description="DUF3991" evidence="4">
    <location>
        <begin position="385"/>
        <end position="458"/>
    </location>
</feature>
<dbReference type="Pfam" id="PF13154">
    <property type="entry name" value="DUF3991"/>
    <property type="match status" value="1"/>
</dbReference>
<reference evidence="5 6" key="1">
    <citation type="journal article" date="2020" name="ISME J.">
        <title>Comparative genomics reveals insights into cyanobacterial evolution and habitat adaptation.</title>
        <authorList>
            <person name="Chen M.Y."/>
            <person name="Teng W.K."/>
            <person name="Zhao L."/>
            <person name="Hu C.X."/>
            <person name="Zhou Y.K."/>
            <person name="Han B.P."/>
            <person name="Song L.R."/>
            <person name="Shu W.S."/>
        </authorList>
    </citation>
    <scope>NUCLEOTIDE SEQUENCE [LARGE SCALE GENOMIC DNA]</scope>
    <source>
        <strain evidence="5 6">FACHB-838</strain>
    </source>
</reference>
<dbReference type="RefSeq" id="WP_190944441.1">
    <property type="nucleotide sequence ID" value="NZ_JACJSI010000121.1"/>
</dbReference>
<evidence type="ECO:0000313" key="6">
    <source>
        <dbReference type="Proteomes" id="UP000623440"/>
    </source>
</evidence>
<comment type="similarity">
    <text evidence="1">Belongs to the plasmid mobilization pre family.</text>
</comment>
<feature type="region of interest" description="Disordered" evidence="3">
    <location>
        <begin position="16"/>
        <end position="38"/>
    </location>
</feature>
<evidence type="ECO:0000256" key="2">
    <source>
        <dbReference type="SAM" id="Coils"/>
    </source>
</evidence>
<name>A0ABR8DX61_9NOSO</name>
<evidence type="ECO:0000256" key="3">
    <source>
        <dbReference type="SAM" id="MobiDB-lite"/>
    </source>
</evidence>
<gene>
    <name evidence="5" type="ORF">H6G97_31925</name>
</gene>
<evidence type="ECO:0000256" key="1">
    <source>
        <dbReference type="ARBA" id="ARBA00010657"/>
    </source>
</evidence>
<keyword evidence="6" id="KW-1185">Reference proteome</keyword>
<protein>
    <submittedName>
        <fullName evidence="5">Plasmid recombination protein</fullName>
    </submittedName>
</protein>
<dbReference type="InterPro" id="IPR025054">
    <property type="entry name" value="DUF3991"/>
</dbReference>
<keyword evidence="2" id="KW-0175">Coiled coil</keyword>
<dbReference type="Pfam" id="PF01076">
    <property type="entry name" value="Mob_Pre"/>
    <property type="match status" value="1"/>
</dbReference>
<feature type="coiled-coil region" evidence="2">
    <location>
        <begin position="209"/>
        <end position="262"/>
    </location>
</feature>
<organism evidence="5 6">
    <name type="scientific">Nostoc flagelliforme FACHB-838</name>
    <dbReference type="NCBI Taxonomy" id="2692904"/>
    <lineage>
        <taxon>Bacteria</taxon>
        <taxon>Bacillati</taxon>
        <taxon>Cyanobacteriota</taxon>
        <taxon>Cyanophyceae</taxon>
        <taxon>Nostocales</taxon>
        <taxon>Nostocaceae</taxon>
        <taxon>Nostoc</taxon>
    </lineage>
</organism>
<dbReference type="Proteomes" id="UP000623440">
    <property type="component" value="Unassembled WGS sequence"/>
</dbReference>
<evidence type="ECO:0000313" key="5">
    <source>
        <dbReference type="EMBL" id="MBD2533905.1"/>
    </source>
</evidence>
<dbReference type="InterPro" id="IPR001668">
    <property type="entry name" value="Mob_Pre"/>
</dbReference>
<dbReference type="Gene3D" id="3.30.930.30">
    <property type="match status" value="1"/>
</dbReference>
<dbReference type="NCBIfam" id="NF041497">
    <property type="entry name" value="MobV"/>
    <property type="match status" value="1"/>
</dbReference>
<proteinExistence type="inferred from homology"/>
<dbReference type="CDD" id="cd17242">
    <property type="entry name" value="MobM_relaxase"/>
    <property type="match status" value="1"/>
</dbReference>